<sequence>MTAVYTSSDFKSLIGDMPNGEVLRLAQYLNDVRLPLQTRSENGQHSRLLQLPQELRDNIVRAGLPAAISVDPYGVSQETATPAWFQVCSQMRLDAAKVYFRTPIQLPYLSDEKFKGWVDSIDVSYRSFVRSIQIDRFIPDLDGAIEYARGKDTLGGFRPGTIWATTSFVEDDNAVTVWINARGQTKPYSDVCALELEHKSGDSEEFNCWD</sequence>
<dbReference type="Proteomes" id="UP000504637">
    <property type="component" value="Unplaced"/>
</dbReference>
<reference evidence="2" key="1">
    <citation type="submission" date="2020-01" db="EMBL/GenBank/DDBJ databases">
        <authorList>
            <consortium name="DOE Joint Genome Institute"/>
            <person name="Haridas S."/>
            <person name="Albert R."/>
            <person name="Binder M."/>
            <person name="Bloem J."/>
            <person name="Labutti K."/>
            <person name="Salamov A."/>
            <person name="Andreopoulos B."/>
            <person name="Baker S.E."/>
            <person name="Barry K."/>
            <person name="Bills G."/>
            <person name="Bluhm B.H."/>
            <person name="Cannon C."/>
            <person name="Castanera R."/>
            <person name="Culley D.E."/>
            <person name="Daum C."/>
            <person name="Ezra D."/>
            <person name="Gonzalez J.B."/>
            <person name="Henrissat B."/>
            <person name="Kuo A."/>
            <person name="Liang C."/>
            <person name="Lipzen A."/>
            <person name="Lutzoni F."/>
            <person name="Magnuson J."/>
            <person name="Mondo S."/>
            <person name="Nolan M."/>
            <person name="Ohm R."/>
            <person name="Pangilinan J."/>
            <person name="Park H.-J."/>
            <person name="Ramirez L."/>
            <person name="Alfaro M."/>
            <person name="Sun H."/>
            <person name="Tritt A."/>
            <person name="Yoshinaga Y."/>
            <person name="Zwiers L.-H."/>
            <person name="Turgeon B.G."/>
            <person name="Goodwin S.B."/>
            <person name="Spatafora J.W."/>
            <person name="Crous P.W."/>
            <person name="Grigoriev I.V."/>
        </authorList>
    </citation>
    <scope>NUCLEOTIDE SEQUENCE</scope>
    <source>
        <strain evidence="2">CBS 342.82</strain>
    </source>
</reference>
<dbReference type="RefSeq" id="XP_033463975.1">
    <property type="nucleotide sequence ID" value="XM_033607176.1"/>
</dbReference>
<reference evidence="2" key="3">
    <citation type="submission" date="2025-08" db="UniProtKB">
        <authorList>
            <consortium name="RefSeq"/>
        </authorList>
    </citation>
    <scope>IDENTIFICATION</scope>
    <source>
        <strain evidence="2">CBS 342.82</strain>
    </source>
</reference>
<dbReference type="GeneID" id="54364976"/>
<organism evidence="2">
    <name type="scientific">Dissoconium aciculare CBS 342.82</name>
    <dbReference type="NCBI Taxonomy" id="1314786"/>
    <lineage>
        <taxon>Eukaryota</taxon>
        <taxon>Fungi</taxon>
        <taxon>Dikarya</taxon>
        <taxon>Ascomycota</taxon>
        <taxon>Pezizomycotina</taxon>
        <taxon>Dothideomycetes</taxon>
        <taxon>Dothideomycetidae</taxon>
        <taxon>Mycosphaerellales</taxon>
        <taxon>Dissoconiaceae</taxon>
        <taxon>Dissoconium</taxon>
    </lineage>
</organism>
<dbReference type="OrthoDB" id="3637199at2759"/>
<dbReference type="AlphaFoldDB" id="A0A6J3MGX4"/>
<name>A0A6J3MGX4_9PEZI</name>
<proteinExistence type="predicted"/>
<evidence type="ECO:0000313" key="1">
    <source>
        <dbReference type="Proteomes" id="UP000504637"/>
    </source>
</evidence>
<keyword evidence="1" id="KW-1185">Reference proteome</keyword>
<gene>
    <name evidence="2" type="ORF">K489DRAFT_405699</name>
</gene>
<evidence type="ECO:0000313" key="2">
    <source>
        <dbReference type="RefSeq" id="XP_033463975.1"/>
    </source>
</evidence>
<protein>
    <submittedName>
        <fullName evidence="2">Uncharacterized protein</fullName>
    </submittedName>
</protein>
<reference evidence="2" key="2">
    <citation type="submission" date="2020-04" db="EMBL/GenBank/DDBJ databases">
        <authorList>
            <consortium name="NCBI Genome Project"/>
        </authorList>
    </citation>
    <scope>NUCLEOTIDE SEQUENCE</scope>
    <source>
        <strain evidence="2">CBS 342.82</strain>
    </source>
</reference>
<accession>A0A6J3MGX4</accession>